<dbReference type="InterPro" id="IPR016155">
    <property type="entry name" value="Mopterin_synth/thiamin_S_b"/>
</dbReference>
<name>A0A849A465_9ACTN</name>
<protein>
    <submittedName>
        <fullName evidence="2">MoaD/ThiS family protein</fullName>
    </submittedName>
</protein>
<dbReference type="Proteomes" id="UP000562984">
    <property type="component" value="Unassembled WGS sequence"/>
</dbReference>
<dbReference type="RefSeq" id="WP_171199087.1">
    <property type="nucleotide sequence ID" value="NZ_JABEND010000003.1"/>
</dbReference>
<organism evidence="2 3">
    <name type="scientific">Nakamurella aerolata</name>
    <dbReference type="NCBI Taxonomy" id="1656892"/>
    <lineage>
        <taxon>Bacteria</taxon>
        <taxon>Bacillati</taxon>
        <taxon>Actinomycetota</taxon>
        <taxon>Actinomycetes</taxon>
        <taxon>Nakamurellales</taxon>
        <taxon>Nakamurellaceae</taxon>
        <taxon>Nakamurella</taxon>
    </lineage>
</organism>
<dbReference type="AlphaFoldDB" id="A0A849A465"/>
<evidence type="ECO:0000313" key="2">
    <source>
        <dbReference type="EMBL" id="NNG35389.1"/>
    </source>
</evidence>
<keyword evidence="3" id="KW-1185">Reference proteome</keyword>
<feature type="region of interest" description="Disordered" evidence="1">
    <location>
        <begin position="1"/>
        <end position="51"/>
    </location>
</feature>
<sequence length="131" mass="13769">MSTDLDQHHRDQPQPDQPQPDQPQPDQHHHRPAPAPAPRHRAPAKSPADKGVTVRFFAAAKAAAGTGEQVRPLPHPCTVQGLADALSAEYGERMTAVLPTCSFLVDGVVARPATPLTGGSLVDVLPPFAGG</sequence>
<gene>
    <name evidence="2" type="ORF">HKD39_06630</name>
</gene>
<feature type="compositionally biased region" description="Basic and acidic residues" evidence="1">
    <location>
        <begin position="1"/>
        <end position="13"/>
    </location>
</feature>
<dbReference type="SUPFAM" id="SSF54285">
    <property type="entry name" value="MoaD/ThiS"/>
    <property type="match status" value="1"/>
</dbReference>
<evidence type="ECO:0000256" key="1">
    <source>
        <dbReference type="SAM" id="MobiDB-lite"/>
    </source>
</evidence>
<feature type="compositionally biased region" description="Basic residues" evidence="1">
    <location>
        <begin position="28"/>
        <end position="43"/>
    </location>
</feature>
<dbReference type="Pfam" id="PF02597">
    <property type="entry name" value="ThiS"/>
    <property type="match status" value="1"/>
</dbReference>
<proteinExistence type="predicted"/>
<dbReference type="InterPro" id="IPR012675">
    <property type="entry name" value="Beta-grasp_dom_sf"/>
</dbReference>
<dbReference type="CDD" id="cd17040">
    <property type="entry name" value="Ubl_MoaD_like"/>
    <property type="match status" value="1"/>
</dbReference>
<reference evidence="2 3" key="1">
    <citation type="submission" date="2020-05" db="EMBL/GenBank/DDBJ databases">
        <title>Nakamurella sp. DB0629 isolated from air conditioner.</title>
        <authorList>
            <person name="Kim D.H."/>
            <person name="Kim D.-U."/>
        </authorList>
    </citation>
    <scope>NUCLEOTIDE SEQUENCE [LARGE SCALE GENOMIC DNA]</scope>
    <source>
        <strain evidence="2 3">DB0629</strain>
    </source>
</reference>
<dbReference type="InterPro" id="IPR003749">
    <property type="entry name" value="ThiS/MoaD-like"/>
</dbReference>
<dbReference type="Gene3D" id="3.10.20.30">
    <property type="match status" value="1"/>
</dbReference>
<comment type="caution">
    <text evidence="2">The sequence shown here is derived from an EMBL/GenBank/DDBJ whole genome shotgun (WGS) entry which is preliminary data.</text>
</comment>
<evidence type="ECO:0000313" key="3">
    <source>
        <dbReference type="Proteomes" id="UP000562984"/>
    </source>
</evidence>
<accession>A0A849A465</accession>
<dbReference type="EMBL" id="JABEND010000003">
    <property type="protein sequence ID" value="NNG35389.1"/>
    <property type="molecule type" value="Genomic_DNA"/>
</dbReference>